<dbReference type="EMBL" id="CP165626">
    <property type="protein sequence ID" value="XDU97907.1"/>
    <property type="molecule type" value="Genomic_DNA"/>
</dbReference>
<dbReference type="PANTHER" id="PTHR13504">
    <property type="entry name" value="FIDO DOMAIN-CONTAINING PROTEIN DDB_G0283145"/>
    <property type="match status" value="1"/>
</dbReference>
<dbReference type="InterPro" id="IPR036597">
    <property type="entry name" value="Fido-like_dom_sf"/>
</dbReference>
<name>A0AB39WB04_9FLAO</name>
<evidence type="ECO:0000256" key="2">
    <source>
        <dbReference type="PIRSR" id="PIRSR640198-2"/>
    </source>
</evidence>
<dbReference type="Gene3D" id="1.10.10.10">
    <property type="entry name" value="Winged helix-like DNA-binding domain superfamily/Winged helix DNA-binding domain"/>
    <property type="match status" value="1"/>
</dbReference>
<evidence type="ECO:0000313" key="4">
    <source>
        <dbReference type="EMBL" id="XDU97907.1"/>
    </source>
</evidence>
<feature type="binding site" evidence="2">
    <location>
        <begin position="244"/>
        <end position="245"/>
    </location>
    <ligand>
        <name>ATP</name>
        <dbReference type="ChEBI" id="CHEBI:30616"/>
    </ligand>
</feature>
<protein>
    <submittedName>
        <fullName evidence="4">Fic family protein</fullName>
    </submittedName>
</protein>
<dbReference type="PANTHER" id="PTHR13504:SF33">
    <property type="entry name" value="FIC FAMILY PROTEIN"/>
    <property type="match status" value="1"/>
</dbReference>
<dbReference type="InterPro" id="IPR036388">
    <property type="entry name" value="WH-like_DNA-bd_sf"/>
</dbReference>
<feature type="binding site" evidence="2">
    <location>
        <begin position="206"/>
        <end position="213"/>
    </location>
    <ligand>
        <name>ATP</name>
        <dbReference type="ChEBI" id="CHEBI:30616"/>
    </ligand>
</feature>
<keyword evidence="2" id="KW-0067">ATP-binding</keyword>
<dbReference type="InterPro" id="IPR003812">
    <property type="entry name" value="Fido"/>
</dbReference>
<dbReference type="AlphaFoldDB" id="A0AB39WB04"/>
<evidence type="ECO:0000259" key="3">
    <source>
        <dbReference type="PROSITE" id="PS51459"/>
    </source>
</evidence>
<dbReference type="InterPro" id="IPR025230">
    <property type="entry name" value="DUF4172"/>
</dbReference>
<dbReference type="PROSITE" id="PS51459">
    <property type="entry name" value="FIDO"/>
    <property type="match status" value="1"/>
</dbReference>
<dbReference type="SUPFAM" id="SSF140931">
    <property type="entry name" value="Fic-like"/>
    <property type="match status" value="1"/>
</dbReference>
<gene>
    <name evidence="4" type="ORF">AB3G39_12080</name>
</gene>
<evidence type="ECO:0000256" key="1">
    <source>
        <dbReference type="PIRSR" id="PIRSR640198-1"/>
    </source>
</evidence>
<dbReference type="Pfam" id="PF13776">
    <property type="entry name" value="DUF4172"/>
    <property type="match status" value="1"/>
</dbReference>
<proteinExistence type="predicted"/>
<feature type="active site" evidence="1">
    <location>
        <position position="202"/>
    </location>
</feature>
<dbReference type="Pfam" id="PF02661">
    <property type="entry name" value="Fic"/>
    <property type="match status" value="1"/>
</dbReference>
<feature type="domain" description="Fido" evidence="3">
    <location>
        <begin position="113"/>
        <end position="267"/>
    </location>
</feature>
<sequence length="367" mass="41863">MYIHQNKNWPKFTWDADVITPLLGEVRHRQGIILGVMQGLGFRLQEETVLKTLTLDVLKSSEIEGEKLNPEQVRSSVARRLGIEIAGAVPAERNVEGVVEMLLDATQRYDEPLSDDRLFGWHAALFPTGRSGMHKIKTAAWREDAMRVTSGPMGKETIHFEAPGPAKVAIEMNTFLEWFNSNQDIDPVLKAAFAHLWFVTIHPFEDGNGRLTRAITDMQLARADKSKQRFYSMSAQIQANRDKYYDILETTQKGGLDITAWLKWFLNCLLQSMAQTDETIAATLKRAQFWETHRNTDFNLRQQNILKLLFDDFFGKLTVSKYAKITKVSTDTALRDIQDLMVKGIMEQEGSGRGTSYKLRSQYHCLS</sequence>
<keyword evidence="2" id="KW-0547">Nucleotide-binding</keyword>
<dbReference type="GO" id="GO:0005524">
    <property type="term" value="F:ATP binding"/>
    <property type="evidence" value="ECO:0007669"/>
    <property type="project" value="UniProtKB-KW"/>
</dbReference>
<dbReference type="RefSeq" id="WP_369765322.1">
    <property type="nucleotide sequence ID" value="NZ_CP165626.1"/>
</dbReference>
<reference evidence="4" key="1">
    <citation type="submission" date="2024-07" db="EMBL/GenBank/DDBJ databases">
        <authorList>
            <person name="Biller S.J."/>
        </authorList>
    </citation>
    <scope>NUCLEOTIDE SEQUENCE</scope>
    <source>
        <strain evidence="4">WC2416</strain>
    </source>
</reference>
<organism evidence="4">
    <name type="scientific">Flavobacterium sp. WC2416</name>
    <dbReference type="NCBI Taxonomy" id="3234141"/>
    <lineage>
        <taxon>Bacteria</taxon>
        <taxon>Pseudomonadati</taxon>
        <taxon>Bacteroidota</taxon>
        <taxon>Flavobacteriia</taxon>
        <taxon>Flavobacteriales</taxon>
        <taxon>Flavobacteriaceae</taxon>
        <taxon>Flavobacterium</taxon>
    </lineage>
</organism>
<dbReference type="InterPro" id="IPR040198">
    <property type="entry name" value="Fido_containing"/>
</dbReference>
<dbReference type="Gene3D" id="1.10.3290.10">
    <property type="entry name" value="Fido-like domain"/>
    <property type="match status" value="1"/>
</dbReference>
<accession>A0AB39WB04</accession>